<dbReference type="InterPro" id="IPR016032">
    <property type="entry name" value="Sig_transdc_resp-reg_C-effctor"/>
</dbReference>
<feature type="DNA-binding region" description="OmpR/PhoB-type" evidence="2">
    <location>
        <begin position="1"/>
        <end position="100"/>
    </location>
</feature>
<evidence type="ECO:0000259" key="4">
    <source>
        <dbReference type="PROSITE" id="PS51755"/>
    </source>
</evidence>
<evidence type="ECO:0000313" key="6">
    <source>
        <dbReference type="Proteomes" id="UP001331691"/>
    </source>
</evidence>
<reference evidence="5 6" key="1">
    <citation type="submission" date="2023-10" db="EMBL/GenBank/DDBJ databases">
        <title>Wastewater isolates of ESBL- and carbapenemase-producing Gram-negative bacteria from New Zealand.</title>
        <authorList>
            <person name="Straub C."/>
            <person name="Weaver L."/>
            <person name="Cornelius A."/>
            <person name="Mcgill E."/>
            <person name="Dyet K."/>
            <person name="White L."/>
            <person name="Pattis I."/>
        </authorList>
    </citation>
    <scope>NUCLEOTIDE SEQUENCE [LARGE SCALE GENOMIC DNA]</scope>
    <source>
        <strain evidence="5 6">ESBL09</strain>
    </source>
</reference>
<dbReference type="RefSeq" id="WP_315407013.1">
    <property type="nucleotide sequence ID" value="NZ_JAVLTS010000021.1"/>
</dbReference>
<dbReference type="GO" id="GO:0003677">
    <property type="term" value="F:DNA binding"/>
    <property type="evidence" value="ECO:0007669"/>
    <property type="project" value="UniProtKB-UniRule"/>
</dbReference>
<gene>
    <name evidence="5" type="ORF">V4836_12940</name>
</gene>
<dbReference type="Gene3D" id="1.10.10.10">
    <property type="entry name" value="Winged helix-like DNA-binding domain superfamily/Winged helix DNA-binding domain"/>
    <property type="match status" value="1"/>
</dbReference>
<dbReference type="GO" id="GO:0000160">
    <property type="term" value="P:phosphorelay signal transduction system"/>
    <property type="evidence" value="ECO:0007669"/>
    <property type="project" value="InterPro"/>
</dbReference>
<evidence type="ECO:0000256" key="2">
    <source>
        <dbReference type="PROSITE-ProRule" id="PRU01091"/>
    </source>
</evidence>
<keyword evidence="6" id="KW-1185">Reference proteome</keyword>
<protein>
    <submittedName>
        <fullName evidence="5">Winged helix-turn-helix domain-containing protein</fullName>
    </submittedName>
</protein>
<dbReference type="Proteomes" id="UP001331691">
    <property type="component" value="Unassembled WGS sequence"/>
</dbReference>
<keyword evidence="3" id="KW-0812">Transmembrane</keyword>
<dbReference type="InterPro" id="IPR001867">
    <property type="entry name" value="OmpR/PhoB-type_DNA-bd"/>
</dbReference>
<dbReference type="AlphaFoldDB" id="A0AB35X864"/>
<evidence type="ECO:0000256" key="3">
    <source>
        <dbReference type="SAM" id="Phobius"/>
    </source>
</evidence>
<dbReference type="SMART" id="SM00862">
    <property type="entry name" value="Trans_reg_C"/>
    <property type="match status" value="1"/>
</dbReference>
<name>A0AB35X864_9ENTR</name>
<evidence type="ECO:0000313" key="5">
    <source>
        <dbReference type="EMBL" id="MEE9655044.1"/>
    </source>
</evidence>
<dbReference type="PROSITE" id="PS51755">
    <property type="entry name" value="OMPR_PHOB"/>
    <property type="match status" value="1"/>
</dbReference>
<feature type="transmembrane region" description="Helical" evidence="3">
    <location>
        <begin position="165"/>
        <end position="184"/>
    </location>
</feature>
<evidence type="ECO:0000256" key="1">
    <source>
        <dbReference type="ARBA" id="ARBA00023125"/>
    </source>
</evidence>
<organism evidence="5 6">
    <name type="scientific">Kluyvera ascorbata</name>
    <dbReference type="NCBI Taxonomy" id="51288"/>
    <lineage>
        <taxon>Bacteria</taxon>
        <taxon>Pseudomonadati</taxon>
        <taxon>Pseudomonadota</taxon>
        <taxon>Gammaproteobacteria</taxon>
        <taxon>Enterobacterales</taxon>
        <taxon>Enterobacteriaceae</taxon>
        <taxon>Kluyvera</taxon>
    </lineage>
</organism>
<dbReference type="SUPFAM" id="SSF46894">
    <property type="entry name" value="C-terminal effector domain of the bipartite response regulators"/>
    <property type="match status" value="1"/>
</dbReference>
<dbReference type="CDD" id="cd00383">
    <property type="entry name" value="trans_reg_C"/>
    <property type="match status" value="1"/>
</dbReference>
<dbReference type="EMBL" id="JAZKKV010000001">
    <property type="protein sequence ID" value="MEE9655044.1"/>
    <property type="molecule type" value="Genomic_DNA"/>
</dbReference>
<dbReference type="InterPro" id="IPR036388">
    <property type="entry name" value="WH-like_DNA-bd_sf"/>
</dbReference>
<feature type="domain" description="OmpR/PhoB-type" evidence="4">
    <location>
        <begin position="1"/>
        <end position="100"/>
    </location>
</feature>
<proteinExistence type="predicted"/>
<sequence length="308" mass="34984">MSILVNNWRMDSSLNALIHTSTGEVRRLGEYHFILLETLVKHADTVLSRSFLMSEVWKNRVVGGNSLPTAIHALRTAIDDNGKQQEIIKTIPKKGYLFNKSYISVVDPDEGNGTLLTINNDNRPVDDLAENKIQQALPVIDNVALSIVSSTEKTIIPGKANWHKMLFLALALMLIALFLSTRFYDTFAKENASDTPVITKEVANHADRIAIYHLYDENAEKETLEGTSHIAGGLENIEKLLIQHKSFIDLYYKVTFNKLAMNMIIQNQCNHSWQLSLNFNNWQSKDTEIKSIMYQEVEKMLNEMPSCK</sequence>
<dbReference type="Pfam" id="PF00486">
    <property type="entry name" value="Trans_reg_C"/>
    <property type="match status" value="1"/>
</dbReference>
<keyword evidence="3" id="KW-1133">Transmembrane helix</keyword>
<comment type="caution">
    <text evidence="5">The sequence shown here is derived from an EMBL/GenBank/DDBJ whole genome shotgun (WGS) entry which is preliminary data.</text>
</comment>
<keyword evidence="3" id="KW-0472">Membrane</keyword>
<keyword evidence="1 2" id="KW-0238">DNA-binding</keyword>
<accession>A0AB35X864</accession>
<dbReference type="GO" id="GO:0006355">
    <property type="term" value="P:regulation of DNA-templated transcription"/>
    <property type="evidence" value="ECO:0007669"/>
    <property type="project" value="InterPro"/>
</dbReference>